<name>A0ACB9BC28_ARCLA</name>
<accession>A0ACB9BC28</accession>
<proteinExistence type="predicted"/>
<evidence type="ECO:0000313" key="2">
    <source>
        <dbReference type="Proteomes" id="UP001055879"/>
    </source>
</evidence>
<reference evidence="2" key="1">
    <citation type="journal article" date="2022" name="Mol. Ecol. Resour.">
        <title>The genomes of chicory, endive, great burdock and yacon provide insights into Asteraceae palaeo-polyploidization history and plant inulin production.</title>
        <authorList>
            <person name="Fan W."/>
            <person name="Wang S."/>
            <person name="Wang H."/>
            <person name="Wang A."/>
            <person name="Jiang F."/>
            <person name="Liu H."/>
            <person name="Zhao H."/>
            <person name="Xu D."/>
            <person name="Zhang Y."/>
        </authorList>
    </citation>
    <scope>NUCLEOTIDE SEQUENCE [LARGE SCALE GENOMIC DNA]</scope>
    <source>
        <strain evidence="2">cv. Niubang</strain>
    </source>
</reference>
<sequence length="180" mass="19481">MVGKNNRSKENGAGATYVNKESEEPENIPEKIIDGKQAAGISSEDSTPMTGVEETQKHNDDFLEVEVPSLMKNEAATGPRGTLGHKVSESQSKNNQCRPEFSQPILVEESTQDTACPRGGIGSLDQDGNTATREEISGVRRKSSKASNGESSKLKKKFFHSTGVRLPSTISKKWQGKTTT</sequence>
<dbReference type="EMBL" id="CM042052">
    <property type="protein sequence ID" value="KAI3719341.1"/>
    <property type="molecule type" value="Genomic_DNA"/>
</dbReference>
<organism evidence="1 2">
    <name type="scientific">Arctium lappa</name>
    <name type="common">Greater burdock</name>
    <name type="synonym">Lappa major</name>
    <dbReference type="NCBI Taxonomy" id="4217"/>
    <lineage>
        <taxon>Eukaryota</taxon>
        <taxon>Viridiplantae</taxon>
        <taxon>Streptophyta</taxon>
        <taxon>Embryophyta</taxon>
        <taxon>Tracheophyta</taxon>
        <taxon>Spermatophyta</taxon>
        <taxon>Magnoliopsida</taxon>
        <taxon>eudicotyledons</taxon>
        <taxon>Gunneridae</taxon>
        <taxon>Pentapetalae</taxon>
        <taxon>asterids</taxon>
        <taxon>campanulids</taxon>
        <taxon>Asterales</taxon>
        <taxon>Asteraceae</taxon>
        <taxon>Carduoideae</taxon>
        <taxon>Cardueae</taxon>
        <taxon>Arctiinae</taxon>
        <taxon>Arctium</taxon>
    </lineage>
</organism>
<keyword evidence="2" id="KW-1185">Reference proteome</keyword>
<dbReference type="Proteomes" id="UP001055879">
    <property type="component" value="Linkage Group LG06"/>
</dbReference>
<comment type="caution">
    <text evidence="1">The sequence shown here is derived from an EMBL/GenBank/DDBJ whole genome shotgun (WGS) entry which is preliminary data.</text>
</comment>
<gene>
    <name evidence="1" type="ORF">L6452_20238</name>
</gene>
<protein>
    <submittedName>
        <fullName evidence="1">Uncharacterized protein</fullName>
    </submittedName>
</protein>
<reference evidence="1 2" key="2">
    <citation type="journal article" date="2022" name="Mol. Ecol. Resour.">
        <title>The genomes of chicory, endive, great burdock and yacon provide insights into Asteraceae paleo-polyploidization history and plant inulin production.</title>
        <authorList>
            <person name="Fan W."/>
            <person name="Wang S."/>
            <person name="Wang H."/>
            <person name="Wang A."/>
            <person name="Jiang F."/>
            <person name="Liu H."/>
            <person name="Zhao H."/>
            <person name="Xu D."/>
            <person name="Zhang Y."/>
        </authorList>
    </citation>
    <scope>NUCLEOTIDE SEQUENCE [LARGE SCALE GENOMIC DNA]</scope>
    <source>
        <strain evidence="2">cv. Niubang</strain>
    </source>
</reference>
<evidence type="ECO:0000313" key="1">
    <source>
        <dbReference type="EMBL" id="KAI3719341.1"/>
    </source>
</evidence>